<gene>
    <name evidence="1" type="ORF">B0H67DRAFT_470236</name>
</gene>
<comment type="caution">
    <text evidence="1">The sequence shown here is derived from an EMBL/GenBank/DDBJ whole genome shotgun (WGS) entry which is preliminary data.</text>
</comment>
<organism evidence="1 2">
    <name type="scientific">Lasiosphaeris hirsuta</name>
    <dbReference type="NCBI Taxonomy" id="260670"/>
    <lineage>
        <taxon>Eukaryota</taxon>
        <taxon>Fungi</taxon>
        <taxon>Dikarya</taxon>
        <taxon>Ascomycota</taxon>
        <taxon>Pezizomycotina</taxon>
        <taxon>Sordariomycetes</taxon>
        <taxon>Sordariomycetidae</taxon>
        <taxon>Sordariales</taxon>
        <taxon>Lasiosphaeriaceae</taxon>
        <taxon>Lasiosphaeris</taxon>
    </lineage>
</organism>
<protein>
    <submittedName>
        <fullName evidence="1">Uncharacterized protein</fullName>
    </submittedName>
</protein>
<evidence type="ECO:0000313" key="2">
    <source>
        <dbReference type="Proteomes" id="UP001172102"/>
    </source>
</evidence>
<dbReference type="EMBL" id="JAUKUA010000002">
    <property type="protein sequence ID" value="KAK0724238.1"/>
    <property type="molecule type" value="Genomic_DNA"/>
</dbReference>
<feature type="non-terminal residue" evidence="1">
    <location>
        <position position="1"/>
    </location>
</feature>
<proteinExistence type="predicted"/>
<reference evidence="1" key="1">
    <citation type="submission" date="2023-06" db="EMBL/GenBank/DDBJ databases">
        <title>Genome-scale phylogeny and comparative genomics of the fungal order Sordariales.</title>
        <authorList>
            <consortium name="Lawrence Berkeley National Laboratory"/>
            <person name="Hensen N."/>
            <person name="Bonometti L."/>
            <person name="Westerberg I."/>
            <person name="Brannstrom I.O."/>
            <person name="Guillou S."/>
            <person name="Cros-Aarteil S."/>
            <person name="Calhoun S."/>
            <person name="Haridas S."/>
            <person name="Kuo A."/>
            <person name="Mondo S."/>
            <person name="Pangilinan J."/>
            <person name="Riley R."/>
            <person name="Labutti K."/>
            <person name="Andreopoulos B."/>
            <person name="Lipzen A."/>
            <person name="Chen C."/>
            <person name="Yanf M."/>
            <person name="Daum C."/>
            <person name="Ng V."/>
            <person name="Clum A."/>
            <person name="Steindorff A."/>
            <person name="Ohm R."/>
            <person name="Martin F."/>
            <person name="Silar P."/>
            <person name="Natvig D."/>
            <person name="Lalanne C."/>
            <person name="Gautier V."/>
            <person name="Ament-Velasquez S.L."/>
            <person name="Kruys A."/>
            <person name="Hutchinson M.I."/>
            <person name="Powell A.J."/>
            <person name="Barry K."/>
            <person name="Miller A.N."/>
            <person name="Grigoriev I.V."/>
            <person name="Debuchy R."/>
            <person name="Gladieux P."/>
            <person name="Thoren M.H."/>
            <person name="Johannesson H."/>
        </authorList>
    </citation>
    <scope>NUCLEOTIDE SEQUENCE</scope>
    <source>
        <strain evidence="1">SMH4607-1</strain>
    </source>
</reference>
<name>A0AA40AYD4_9PEZI</name>
<evidence type="ECO:0000313" key="1">
    <source>
        <dbReference type="EMBL" id="KAK0724238.1"/>
    </source>
</evidence>
<dbReference type="AlphaFoldDB" id="A0AA40AYD4"/>
<keyword evidence="2" id="KW-1185">Reference proteome</keyword>
<sequence length="366" mass="40696">WHARHVLLPFDLRDHIVSIDSGDVSKLLLNLFPGTHNVTQARGRSHLIFQVEQLPSSPWPLSIGGVPFTITTDTEGRAFIFPGQANGNPKISIYGELSNHSGRFSDAGLRGIAEKLNRYFKDSLPNVSILELMYTCERTFCIVLPNHVVISAVRAKLPGKIANCPVRYFLDQDFKRPAWADLPARRVVQPNPMTGIVDTTAYDDVRPGVLIRSRMLRDHAHPAIFSTTSGALVKSPAGDVFMTGASHGIGENETVWQADHPERTIAKAEVEISFTDISLLRLEDGVNFVNEPFESEAGVTPKFFRLRTSEDVLNPYTTGYLDCPYTGNMEASVVAQSVRLHGSSSHPTERDLKYVVYDWMYSGQVE</sequence>
<dbReference type="Proteomes" id="UP001172102">
    <property type="component" value="Unassembled WGS sequence"/>
</dbReference>
<accession>A0AA40AYD4</accession>
<feature type="non-terminal residue" evidence="1">
    <location>
        <position position="366"/>
    </location>
</feature>